<evidence type="ECO:0000313" key="3">
    <source>
        <dbReference type="Proteomes" id="UP001280121"/>
    </source>
</evidence>
<gene>
    <name evidence="1" type="ORF">Ddye_010433</name>
    <name evidence="2" type="ORF">Ddye_010438</name>
</gene>
<dbReference type="AlphaFoldDB" id="A0AAD9XDU6"/>
<dbReference type="PANTHER" id="PTHR31286">
    <property type="entry name" value="GLYCINE-RICH CELL WALL STRUCTURAL PROTEIN 1.8-LIKE"/>
    <property type="match status" value="1"/>
</dbReference>
<name>A0AAD9XDU6_9ROSI</name>
<comment type="caution">
    <text evidence="1">The sequence shown here is derived from an EMBL/GenBank/DDBJ whole genome shotgun (WGS) entry which is preliminary data.</text>
</comment>
<dbReference type="Proteomes" id="UP001280121">
    <property type="component" value="Unassembled WGS sequence"/>
</dbReference>
<evidence type="ECO:0008006" key="4">
    <source>
        <dbReference type="Google" id="ProtNLM"/>
    </source>
</evidence>
<protein>
    <recommendedName>
        <fullName evidence="4">DUF4283 domain-containing protein</fullName>
    </recommendedName>
</protein>
<dbReference type="EMBL" id="JANJYI010000003">
    <property type="protein sequence ID" value="KAK2657386.1"/>
    <property type="molecule type" value="Genomic_DNA"/>
</dbReference>
<keyword evidence="3" id="KW-1185">Reference proteome</keyword>
<accession>A0AAD9XDU6</accession>
<reference evidence="1" key="1">
    <citation type="journal article" date="2023" name="Plant J.">
        <title>Genome sequences and population genomics provide insights into the demographic history, inbreeding, and mutation load of two 'living fossil' tree species of Dipteronia.</title>
        <authorList>
            <person name="Feng Y."/>
            <person name="Comes H.P."/>
            <person name="Chen J."/>
            <person name="Zhu S."/>
            <person name="Lu R."/>
            <person name="Zhang X."/>
            <person name="Li P."/>
            <person name="Qiu J."/>
            <person name="Olsen K.M."/>
            <person name="Qiu Y."/>
        </authorList>
    </citation>
    <scope>NUCLEOTIDE SEQUENCE</scope>
    <source>
        <strain evidence="1">KIB01</strain>
    </source>
</reference>
<evidence type="ECO:0000313" key="1">
    <source>
        <dbReference type="EMBL" id="KAK2657381.1"/>
    </source>
</evidence>
<sequence>MSNKTHAATINPCPVVAVLVLHLCSGCGFASAMLKTFLRDCRLTWMEISTIVVLVQDSINLMMIEVVPLASGGVCSRGKVVVSGVDPPVGSSLPTSSIRGSSFTNLFKVTPIPGDYISGPLILLKKGGYVAVRVDPSAYKSRLEGFKYSLIGRVVLSSGKGYFQIMLNSDVDKNMVWSLGSLSLKPARRIGVPLRLDMATVEGDFKHFARVLVDIDVSIVPLSSLLLERDDSHSSFISVEYENLSAFCYTCSSFGHLPNAYRWNKSGKVIPVNSSKPDSTRDGPVTIVVDKGFQIPQNRASKLVYHLISGSSSHRFIGSEVSTIVGPFSLQRPPFPHTAHGVRNECSRSSQIYSSVTGSTKSFRLMASDSQAKLRLIAGSS</sequence>
<proteinExistence type="predicted"/>
<dbReference type="EMBL" id="JANJYI010000003">
    <property type="protein sequence ID" value="KAK2657381.1"/>
    <property type="molecule type" value="Genomic_DNA"/>
</dbReference>
<dbReference type="InterPro" id="IPR040256">
    <property type="entry name" value="At4g02000-like"/>
</dbReference>
<organism evidence="1 3">
    <name type="scientific">Dipteronia dyeriana</name>
    <dbReference type="NCBI Taxonomy" id="168575"/>
    <lineage>
        <taxon>Eukaryota</taxon>
        <taxon>Viridiplantae</taxon>
        <taxon>Streptophyta</taxon>
        <taxon>Embryophyta</taxon>
        <taxon>Tracheophyta</taxon>
        <taxon>Spermatophyta</taxon>
        <taxon>Magnoliopsida</taxon>
        <taxon>eudicotyledons</taxon>
        <taxon>Gunneridae</taxon>
        <taxon>Pentapetalae</taxon>
        <taxon>rosids</taxon>
        <taxon>malvids</taxon>
        <taxon>Sapindales</taxon>
        <taxon>Sapindaceae</taxon>
        <taxon>Hippocastanoideae</taxon>
        <taxon>Acereae</taxon>
        <taxon>Dipteronia</taxon>
    </lineage>
</organism>
<evidence type="ECO:0000313" key="2">
    <source>
        <dbReference type="EMBL" id="KAK2657386.1"/>
    </source>
</evidence>
<dbReference type="PANTHER" id="PTHR31286:SF60">
    <property type="entry name" value="PROTEIN, PUTATIVE-RELATED"/>
    <property type="match status" value="1"/>
</dbReference>